<proteinExistence type="predicted"/>
<dbReference type="InterPro" id="IPR006357">
    <property type="entry name" value="HAD-SF_hydro_IIA"/>
</dbReference>
<dbReference type="Gene3D" id="3.40.50.1000">
    <property type="entry name" value="HAD superfamily/HAD-like"/>
    <property type="match status" value="2"/>
</dbReference>
<dbReference type="PANTHER" id="PTHR19288:SF46">
    <property type="entry name" value="HALOACID DEHALOGENASE-LIKE HYDROLASE DOMAIN-CONTAINING PROTEIN 2"/>
    <property type="match status" value="1"/>
</dbReference>
<dbReference type="GO" id="GO:0016787">
    <property type="term" value="F:hydrolase activity"/>
    <property type="evidence" value="ECO:0007669"/>
    <property type="project" value="UniProtKB-KW"/>
</dbReference>
<dbReference type="SUPFAM" id="SSF56784">
    <property type="entry name" value="HAD-like"/>
    <property type="match status" value="1"/>
</dbReference>
<organism evidence="1 2">
    <name type="scientific">Metabacillus elymi</name>
    <dbReference type="NCBI Taxonomy" id="2745198"/>
    <lineage>
        <taxon>Bacteria</taxon>
        <taxon>Bacillati</taxon>
        <taxon>Bacillota</taxon>
        <taxon>Bacilli</taxon>
        <taxon>Bacillales</taxon>
        <taxon>Bacillaceae</taxon>
        <taxon>Metabacillus</taxon>
    </lineage>
</organism>
<dbReference type="InterPro" id="IPR036412">
    <property type="entry name" value="HAD-like_sf"/>
</dbReference>
<evidence type="ECO:0000313" key="2">
    <source>
        <dbReference type="Proteomes" id="UP000515490"/>
    </source>
</evidence>
<dbReference type="Proteomes" id="UP000515490">
    <property type="component" value="Chromosome"/>
</dbReference>
<dbReference type="NCBIfam" id="TIGR01460">
    <property type="entry name" value="HAD-SF-IIA"/>
    <property type="match status" value="1"/>
</dbReference>
<evidence type="ECO:0000313" key="1">
    <source>
        <dbReference type="EMBL" id="QNF28651.1"/>
    </source>
</evidence>
<protein>
    <submittedName>
        <fullName evidence="1">HAD-IIA family hydrolase</fullName>
    </submittedName>
</protein>
<reference evidence="1 2" key="1">
    <citation type="submission" date="2020-06" db="EMBL/GenBank/DDBJ databases">
        <title>Metabacillus dokdonensis sp. nov., isolated from the rhizosphere of Elymus tsukushiensis, a plant native to the Dokdo Islands, Republic of Korea.</title>
        <authorList>
            <person name="Lee S.Y."/>
            <person name="Hwang Y.J."/>
            <person name="Son J.S."/>
            <person name="Ghim S.Y."/>
        </authorList>
    </citation>
    <scope>NUCLEOTIDE SEQUENCE [LARGE SCALE GENOMIC DNA]</scope>
    <source>
        <strain evidence="1 2">KUDC1714</strain>
    </source>
</reference>
<keyword evidence="1" id="KW-0378">Hydrolase</keyword>
<dbReference type="Pfam" id="PF13344">
    <property type="entry name" value="Hydrolase_6"/>
    <property type="match status" value="1"/>
</dbReference>
<accession>A0ABX6S720</accession>
<dbReference type="Pfam" id="PF13242">
    <property type="entry name" value="Hydrolase_like"/>
    <property type="match status" value="1"/>
</dbReference>
<dbReference type="PANTHER" id="PTHR19288">
    <property type="entry name" value="4-NITROPHENYLPHOSPHATASE-RELATED"/>
    <property type="match status" value="1"/>
</dbReference>
<gene>
    <name evidence="1" type="ORF">HUW50_14925</name>
</gene>
<sequence length="275" mass="30181">MTFNLANCSTFIFDLDGSVYSGNRLYAGVQKLLQLLSLRQKKIFFLSNNSTDTAESIRKKLQGMGLSIHHTSILVATELVGDYLLEKYGKIRVKTFGTTALEQSIKSCGHIISSASSKDPCDVVVVGRDPSFTYEKLYDCTRTLTNGAKLVAVNPDLFHPGEDGSRVPETGAIISAIQAVSGYSDYESVGKPFDYSFKKIQEQSLSEPKSCIMIGDNPYTDILGGYMAGMHTAWISHGEIFPSELGFKPDVTVSSIGELVPYILFGEFQEESYEA</sequence>
<dbReference type="EMBL" id="CP055263">
    <property type="protein sequence ID" value="QNF28651.1"/>
    <property type="molecule type" value="Genomic_DNA"/>
</dbReference>
<keyword evidence="2" id="KW-1185">Reference proteome</keyword>
<name>A0ABX6S720_9BACI</name>
<dbReference type="InterPro" id="IPR023214">
    <property type="entry name" value="HAD_sf"/>
</dbReference>
<dbReference type="RefSeq" id="WP_083964404.1">
    <property type="nucleotide sequence ID" value="NZ_CP055263.1"/>
</dbReference>